<dbReference type="NCBIfam" id="NF002823">
    <property type="entry name" value="PRK02991.1"/>
    <property type="match status" value="1"/>
</dbReference>
<dbReference type="InterPro" id="IPR001926">
    <property type="entry name" value="TrpB-like_PALP"/>
</dbReference>
<dbReference type="GO" id="GO:0009097">
    <property type="term" value="P:isoleucine biosynthetic process"/>
    <property type="evidence" value="ECO:0007669"/>
    <property type="project" value="TreeGrafter"/>
</dbReference>
<dbReference type="GO" id="GO:0036088">
    <property type="term" value="P:D-serine catabolic process"/>
    <property type="evidence" value="ECO:0007669"/>
    <property type="project" value="TreeGrafter"/>
</dbReference>
<keyword evidence="2 4" id="KW-0663">Pyridoxal phosphate</keyword>
<dbReference type="EMBL" id="PZJJ01000002">
    <property type="protein sequence ID" value="PTL40133.1"/>
    <property type="molecule type" value="Genomic_DNA"/>
</dbReference>
<name>A0A2T4U9Q8_9BACI</name>
<dbReference type="EC" id="4.3.1.18" evidence="4"/>
<dbReference type="Gene3D" id="3.40.50.1100">
    <property type="match status" value="2"/>
</dbReference>
<feature type="modified residue" description="N6-(pyridoxal phosphate)lysine" evidence="4">
    <location>
        <position position="118"/>
    </location>
</feature>
<evidence type="ECO:0000313" key="6">
    <source>
        <dbReference type="EMBL" id="PTL40133.1"/>
    </source>
</evidence>
<dbReference type="AlphaFoldDB" id="A0A2T4U9Q8"/>
<keyword evidence="7" id="KW-1185">Reference proteome</keyword>
<evidence type="ECO:0000259" key="5">
    <source>
        <dbReference type="Pfam" id="PF00291"/>
    </source>
</evidence>
<gene>
    <name evidence="4" type="primary">dsdA</name>
    <name evidence="6" type="ORF">C6Y45_01775</name>
</gene>
<dbReference type="InterPro" id="IPR036052">
    <property type="entry name" value="TrpB-like_PALP_sf"/>
</dbReference>
<evidence type="ECO:0000256" key="1">
    <source>
        <dbReference type="ARBA" id="ARBA00001933"/>
    </source>
</evidence>
<keyword evidence="3 4" id="KW-0456">Lyase</keyword>
<evidence type="ECO:0000256" key="4">
    <source>
        <dbReference type="HAMAP-Rule" id="MF_01030"/>
    </source>
</evidence>
<reference evidence="6 7" key="1">
    <citation type="submission" date="2018-03" db="EMBL/GenBank/DDBJ databases">
        <title>Alkalicoccus saliphilus sp. nov., isolated from a mineral pool.</title>
        <authorList>
            <person name="Zhao B."/>
        </authorList>
    </citation>
    <scope>NUCLEOTIDE SEQUENCE [LARGE SCALE GENOMIC DNA]</scope>
    <source>
        <strain evidence="6 7">6AG</strain>
    </source>
</reference>
<dbReference type="OrthoDB" id="9780546at2"/>
<dbReference type="InterPro" id="IPR011780">
    <property type="entry name" value="D_Ser_am_lyase"/>
</dbReference>
<dbReference type="PANTHER" id="PTHR48078:SF9">
    <property type="entry name" value="D-SERINE DEHYDRATASE"/>
    <property type="match status" value="1"/>
</dbReference>
<evidence type="ECO:0000256" key="3">
    <source>
        <dbReference type="ARBA" id="ARBA00023239"/>
    </source>
</evidence>
<dbReference type="GO" id="GO:0030170">
    <property type="term" value="F:pyridoxal phosphate binding"/>
    <property type="evidence" value="ECO:0007669"/>
    <property type="project" value="InterPro"/>
</dbReference>
<accession>A0A2T4U9Q8</accession>
<proteinExistence type="inferred from homology"/>
<dbReference type="Proteomes" id="UP000240509">
    <property type="component" value="Unassembled WGS sequence"/>
</dbReference>
<comment type="catalytic activity">
    <reaction evidence="4">
        <text>D-serine = pyruvate + NH4(+)</text>
        <dbReference type="Rhea" id="RHEA:13977"/>
        <dbReference type="ChEBI" id="CHEBI:15361"/>
        <dbReference type="ChEBI" id="CHEBI:28938"/>
        <dbReference type="ChEBI" id="CHEBI:35247"/>
        <dbReference type="EC" id="4.3.1.18"/>
    </reaction>
</comment>
<dbReference type="RefSeq" id="WP_107583310.1">
    <property type="nucleotide sequence ID" value="NZ_PZJJ01000002.1"/>
</dbReference>
<dbReference type="Pfam" id="PF00291">
    <property type="entry name" value="PALP"/>
    <property type="match status" value="1"/>
</dbReference>
<dbReference type="NCBIfam" id="TIGR02035">
    <property type="entry name" value="D_Ser_am_lyase"/>
    <property type="match status" value="1"/>
</dbReference>
<evidence type="ECO:0000256" key="2">
    <source>
        <dbReference type="ARBA" id="ARBA00022898"/>
    </source>
</evidence>
<organism evidence="6 7">
    <name type="scientific">Alkalicoccus saliphilus</name>
    <dbReference type="NCBI Taxonomy" id="200989"/>
    <lineage>
        <taxon>Bacteria</taxon>
        <taxon>Bacillati</taxon>
        <taxon>Bacillota</taxon>
        <taxon>Bacilli</taxon>
        <taxon>Bacillales</taxon>
        <taxon>Bacillaceae</taxon>
        <taxon>Alkalicoccus</taxon>
    </lineage>
</organism>
<sequence>MHEDKIKWWELKYPEFKALKKMDPLIWLNPQHRSSIEEGDNLPVNLEDMKEAEALWHRFAPYLEKEFPQTKDNRGIVESRICRISTMKNQLNKYYESELKGSLWMKCDNELPIAGSVKARGGVYEVLSHAEQLALKHEKIKEEESREAFASEDMKKFLSMFTIGVGSTGNLGLSIGIISARLGFKVHVYMSGDAKAWKKELLRSEGAFVHESEGDFSLAVDEGREQTINKPDGYFVDDEKSRHLFLGYSTAAFRLNEQLQKENIIIDEKHPLVVYIPCGVGGAPGGLTFGLKQVFGSAVHCFFIEPTHAPAMLLGLMTGEKDKISVQDIGIDNVTEADGLAVGRPSSFASEICEQLLCGEFTTGDEDLFRMLSLLYEAEGIFVEPSAAAGFAGPARINTSGYNIDNENTTHLVWATGGMIVPAEERTFYIDKGKETVRRRSQ</sequence>
<feature type="domain" description="Tryptophan synthase beta chain-like PALP" evidence="5">
    <location>
        <begin position="97"/>
        <end position="394"/>
    </location>
</feature>
<protein>
    <recommendedName>
        <fullName evidence="4">Probable D-serine dehydratase</fullName>
        <ecNumber evidence="4">4.3.1.18</ecNumber>
    </recommendedName>
    <alternativeName>
        <fullName evidence="4">D-serine deaminase</fullName>
        <shortName evidence="4">DSD</shortName>
    </alternativeName>
</protein>
<dbReference type="InterPro" id="IPR050147">
    <property type="entry name" value="Ser/Thr_Dehydratase"/>
</dbReference>
<dbReference type="HAMAP" id="MF_01030">
    <property type="entry name" value="D_Ser_dehydrat"/>
    <property type="match status" value="1"/>
</dbReference>
<dbReference type="GO" id="GO:0016836">
    <property type="term" value="F:hydro-lyase activity"/>
    <property type="evidence" value="ECO:0007669"/>
    <property type="project" value="UniProtKB-UniRule"/>
</dbReference>
<dbReference type="SUPFAM" id="SSF53686">
    <property type="entry name" value="Tryptophan synthase beta subunit-like PLP-dependent enzymes"/>
    <property type="match status" value="1"/>
</dbReference>
<dbReference type="GO" id="GO:0008721">
    <property type="term" value="F:D-serine ammonia-lyase activity"/>
    <property type="evidence" value="ECO:0007669"/>
    <property type="project" value="UniProtKB-EC"/>
</dbReference>
<evidence type="ECO:0000313" key="7">
    <source>
        <dbReference type="Proteomes" id="UP000240509"/>
    </source>
</evidence>
<comment type="similarity">
    <text evidence="4">Belongs to the serine/threonine dehydratase family. DsdA subfamily.</text>
</comment>
<dbReference type="PANTHER" id="PTHR48078">
    <property type="entry name" value="THREONINE DEHYDRATASE, MITOCHONDRIAL-RELATED"/>
    <property type="match status" value="1"/>
</dbReference>
<comment type="cofactor">
    <cofactor evidence="1 4">
        <name>pyridoxal 5'-phosphate</name>
        <dbReference type="ChEBI" id="CHEBI:597326"/>
    </cofactor>
</comment>
<comment type="caution">
    <text evidence="6">The sequence shown here is derived from an EMBL/GenBank/DDBJ whole genome shotgun (WGS) entry which is preliminary data.</text>
</comment>